<keyword evidence="3" id="KW-1185">Reference proteome</keyword>
<proteinExistence type="predicted"/>
<organism evidence="2 3">
    <name type="scientific">Paralvinella palmiformis</name>
    <dbReference type="NCBI Taxonomy" id="53620"/>
    <lineage>
        <taxon>Eukaryota</taxon>
        <taxon>Metazoa</taxon>
        <taxon>Spiralia</taxon>
        <taxon>Lophotrochozoa</taxon>
        <taxon>Annelida</taxon>
        <taxon>Polychaeta</taxon>
        <taxon>Sedentaria</taxon>
        <taxon>Canalipalpata</taxon>
        <taxon>Terebellida</taxon>
        <taxon>Terebelliformia</taxon>
        <taxon>Alvinellidae</taxon>
        <taxon>Paralvinella</taxon>
    </lineage>
</organism>
<evidence type="ECO:0000256" key="1">
    <source>
        <dbReference type="SAM" id="MobiDB-lite"/>
    </source>
</evidence>
<evidence type="ECO:0000313" key="2">
    <source>
        <dbReference type="EMBL" id="KAK2157198.1"/>
    </source>
</evidence>
<dbReference type="EMBL" id="JAODUP010000196">
    <property type="protein sequence ID" value="KAK2157198.1"/>
    <property type="molecule type" value="Genomic_DNA"/>
</dbReference>
<dbReference type="Pfam" id="PF14646">
    <property type="entry name" value="MYCBPAP"/>
    <property type="match status" value="1"/>
</dbReference>
<evidence type="ECO:0000313" key="3">
    <source>
        <dbReference type="Proteomes" id="UP001208570"/>
    </source>
</evidence>
<dbReference type="InterPro" id="IPR032707">
    <property type="entry name" value="MYCBPAP"/>
</dbReference>
<dbReference type="InterPro" id="IPR013783">
    <property type="entry name" value="Ig-like_fold"/>
</dbReference>
<feature type="compositionally biased region" description="Basic and acidic residues" evidence="1">
    <location>
        <begin position="777"/>
        <end position="788"/>
    </location>
</feature>
<dbReference type="PANTHER" id="PTHR48421">
    <property type="entry name" value="MYCBP-ASSOCIATED PROTEIN"/>
    <property type="match status" value="1"/>
</dbReference>
<gene>
    <name evidence="2" type="ORF">LSH36_196g08021</name>
</gene>
<reference evidence="2" key="1">
    <citation type="journal article" date="2023" name="Mol. Biol. Evol.">
        <title>Third-Generation Sequencing Reveals the Adaptive Role of the Epigenome in Three Deep-Sea Polychaetes.</title>
        <authorList>
            <person name="Perez M."/>
            <person name="Aroh O."/>
            <person name="Sun Y."/>
            <person name="Lan Y."/>
            <person name="Juniper S.K."/>
            <person name="Young C.R."/>
            <person name="Angers B."/>
            <person name="Qian P.Y."/>
        </authorList>
    </citation>
    <scope>NUCLEOTIDE SEQUENCE</scope>
    <source>
        <strain evidence="2">P08H-3</strain>
    </source>
</reference>
<feature type="region of interest" description="Disordered" evidence="1">
    <location>
        <begin position="1"/>
        <end position="59"/>
    </location>
</feature>
<dbReference type="Proteomes" id="UP001208570">
    <property type="component" value="Unassembled WGS sequence"/>
</dbReference>
<evidence type="ECO:0008006" key="4">
    <source>
        <dbReference type="Google" id="ProtNLM"/>
    </source>
</evidence>
<dbReference type="Gene3D" id="2.60.40.10">
    <property type="entry name" value="Immunoglobulins"/>
    <property type="match status" value="1"/>
</dbReference>
<name>A0AAD9JRB7_9ANNE</name>
<comment type="caution">
    <text evidence="2">The sequence shown here is derived from an EMBL/GenBank/DDBJ whole genome shotgun (WGS) entry which is preliminary data.</text>
</comment>
<dbReference type="AlphaFoldDB" id="A0AAD9JRB7"/>
<feature type="compositionally biased region" description="Low complexity" evidence="1">
    <location>
        <begin position="822"/>
        <end position="855"/>
    </location>
</feature>
<dbReference type="PANTHER" id="PTHR48421:SF1">
    <property type="entry name" value="MYCBP-ASSOCIATED PROTEIN"/>
    <property type="match status" value="1"/>
</dbReference>
<feature type="region of interest" description="Disordered" evidence="1">
    <location>
        <begin position="734"/>
        <end position="857"/>
    </location>
</feature>
<protein>
    <recommendedName>
        <fullName evidence="4">MYCBP-associated protein</fullName>
    </recommendedName>
</protein>
<accession>A0AAD9JRB7</accession>
<sequence length="902" mass="101170">MSDGGSVVKSRGWKSLRIRSMVTHKLKKGRRDGTPEKPNTSNVSQDDLPEEGPAAEKKHVIINDEILALRIKPEDLEKLHEPKPPEEPKKSPVVHPVVVRKLKPASEWDKPKPKVVLVAKPAPPDAPLKPIDLSAGASLRFDTDGNIIPHSILGSVEQFKKEASQRGELPYELAVAETDKTAGGGLTVKYEKQPVSKYPKFESVNESNALMNWEKRMMERRKQQDHLSKLLNKAPDQLVMNQADSYRKTQELRYIIDRTIPTIDYGKGYRVGSEFWNQQERIGDDLTGIHMAMSQTEKGYPPPIEHVGVPSIVQQEKGTDWEKPRTPFHKPWHKSPYLRQRQVQLEPIIKELDPHEPDILNLEIVGTNQPEAKSVMDHPYDTELNGFEQQKQDYLDREHQAMLEPVNTDAGQDSQPVFGPSLIFSGRAARWTGDSSTFLGQKGVEARVSFEAFAGDRATTFLEIVNDGTTCIYYDWKKIPKIDPFEKMAAKIQRFYFNTSNGVILPGDRMKFPFVFKSPNAGVFSEQWHFETKPVLCGGASLLVTLRGVALQKDKFKNQRTEIEKELAHKQAEQIVHGVLDGIIEGLRHPERPRSPVDAYITEEEIFARKNPRLYYSNEVVQNLKALYKELFKKEEAEEEKAELREEPEKEVEWNLSVQEVEDKIMLLDEDDERKQEKLLQLNSAIISLSYPPFTPKQLQMFNMGYQLMTELVDDIVGEAVLLRTTIGMPERESIEIPDEAISSATGRKTPQASDHRIASSNTTGGATIQGVSRSSTRSDMKSPGSRDGKKKMAKDAKTTDKKPAGKDVKGSAKPATKETPAKAGKTAAAKGSSKPGSDRPTSGQSGTQSQQSTGDPILEAKYKQKLYTQAFILVSDVIDNMSTVFDQIQQLEGGPKLPALI</sequence>
<feature type="compositionally biased region" description="Basic residues" evidence="1">
    <location>
        <begin position="11"/>
        <end position="30"/>
    </location>
</feature>
<feature type="compositionally biased region" description="Basic and acidic residues" evidence="1">
    <location>
        <begin position="794"/>
        <end position="821"/>
    </location>
</feature>
<feature type="compositionally biased region" description="Polar residues" evidence="1">
    <location>
        <begin position="743"/>
        <end position="776"/>
    </location>
</feature>